<keyword evidence="6" id="KW-0675">Receptor</keyword>
<dbReference type="SMART" id="SM00907">
    <property type="entry name" value="GDNF"/>
    <property type="match status" value="2"/>
</dbReference>
<dbReference type="InterPro" id="IPR016017">
    <property type="entry name" value="GDNF/GAS1"/>
</dbReference>
<dbReference type="InParanoid" id="A0A4W3JKM7"/>
<dbReference type="STRING" id="7868.ENSCMIP00000039926"/>
<proteinExistence type="inferred from homology"/>
<name>A0A4W3JKM7_CALMI</name>
<evidence type="ECO:0000256" key="5">
    <source>
        <dbReference type="ARBA" id="ARBA00023136"/>
    </source>
</evidence>
<reference evidence="10" key="2">
    <citation type="journal article" date="2007" name="PLoS Biol.">
        <title>Survey sequencing and comparative analysis of the elephant shark (Callorhinchus milii) genome.</title>
        <authorList>
            <person name="Venkatesh B."/>
            <person name="Kirkness E.F."/>
            <person name="Loh Y.H."/>
            <person name="Halpern A.L."/>
            <person name="Lee A.P."/>
            <person name="Johnson J."/>
            <person name="Dandona N."/>
            <person name="Viswanathan L.D."/>
            <person name="Tay A."/>
            <person name="Venter J.C."/>
            <person name="Strausberg R.L."/>
            <person name="Brenner S."/>
        </authorList>
    </citation>
    <scope>NUCLEOTIDE SEQUENCE [LARGE SCALE GENOMIC DNA]</scope>
</reference>
<dbReference type="AlphaFoldDB" id="A0A4W3JKM7"/>
<dbReference type="Ensembl" id="ENSCMIT00000040497.1">
    <property type="protein sequence ID" value="ENSCMIP00000039926.1"/>
    <property type="gene ID" value="ENSCMIG00000016699.1"/>
</dbReference>
<feature type="domain" description="GDNF/GAS1" evidence="8">
    <location>
        <begin position="179"/>
        <end position="276"/>
    </location>
</feature>
<reference evidence="10" key="3">
    <citation type="journal article" date="2014" name="Nature">
        <title>Elephant shark genome provides unique insights into gnathostome evolution.</title>
        <authorList>
            <consortium name="International Elephant Shark Genome Sequencing Consortium"/>
            <person name="Venkatesh B."/>
            <person name="Lee A.P."/>
            <person name="Ravi V."/>
            <person name="Maurya A.K."/>
            <person name="Lian M.M."/>
            <person name="Swann J.B."/>
            <person name="Ohta Y."/>
            <person name="Flajnik M.F."/>
            <person name="Sutoh Y."/>
            <person name="Kasahara M."/>
            <person name="Hoon S."/>
            <person name="Gangu V."/>
            <person name="Roy S.W."/>
            <person name="Irimia M."/>
            <person name="Korzh V."/>
            <person name="Kondrychyn I."/>
            <person name="Lim Z.W."/>
            <person name="Tay B.H."/>
            <person name="Tohari S."/>
            <person name="Kong K.W."/>
            <person name="Ho S."/>
            <person name="Lorente-Galdos B."/>
            <person name="Quilez J."/>
            <person name="Marques-Bonet T."/>
            <person name="Raney B.J."/>
            <person name="Ingham P.W."/>
            <person name="Tay A."/>
            <person name="Hillier L.W."/>
            <person name="Minx P."/>
            <person name="Boehm T."/>
            <person name="Wilson R.K."/>
            <person name="Brenner S."/>
            <person name="Warren W.C."/>
        </authorList>
    </citation>
    <scope>NUCLEOTIDE SEQUENCE [LARGE SCALE GENOMIC DNA]</scope>
</reference>
<dbReference type="InterPro" id="IPR003438">
    <property type="entry name" value="GDNF_rcpt"/>
</dbReference>
<keyword evidence="7" id="KW-0325">Glycoprotein</keyword>
<feature type="domain" description="GDNF/GAS1" evidence="8">
    <location>
        <begin position="89"/>
        <end position="169"/>
    </location>
</feature>
<evidence type="ECO:0000256" key="4">
    <source>
        <dbReference type="ARBA" id="ARBA00022729"/>
    </source>
</evidence>
<keyword evidence="3" id="KW-1003">Cell membrane</keyword>
<comment type="subcellular location">
    <subcellularLocation>
        <location evidence="1">Cell membrane</location>
    </subcellularLocation>
</comment>
<reference evidence="9" key="4">
    <citation type="submission" date="2025-08" db="UniProtKB">
        <authorList>
            <consortium name="Ensembl"/>
        </authorList>
    </citation>
    <scope>IDENTIFICATION</scope>
</reference>
<keyword evidence="5" id="KW-0472">Membrane</keyword>
<accession>A0A4W3JKM7</accession>
<dbReference type="Proteomes" id="UP000314986">
    <property type="component" value="Unassembled WGS sequence"/>
</dbReference>
<keyword evidence="4" id="KW-0732">Signal</keyword>
<sequence>MHGEIFNLKSCLRCASFCTHRLMFCESCTVKDRSGCNVTIQYLTDSYPAFRECSCLEDKSCNFLGQLGILCTGQGGNSTTRSNQSSPSCLKVTELCMKDQDICNKHFTPQKQVCPNSLNQCNLDDCHSAIRSFYLEIPPDLAQMLVFCRCHPSDELCLQAKEILHNNSCANRMDPKPTCLYLTERCLSDEVCRLVEYEVFQAKCWERVRRICHHDKDCLSEISWRGLTCSASDECKTAYVDTRGTLLQMECTCSGVRKEEQSLCEVYQHMLNRELCFSNPTYGNREGHAGGRAHCNKVTVHIRQYVDSTLRKNTNAGHIKPERLITPIHSRGLF</sequence>
<dbReference type="SUPFAM" id="SSF110035">
    <property type="entry name" value="GDNF receptor-like"/>
    <property type="match status" value="2"/>
</dbReference>
<evidence type="ECO:0000256" key="2">
    <source>
        <dbReference type="ARBA" id="ARBA00005961"/>
    </source>
</evidence>
<evidence type="ECO:0000313" key="10">
    <source>
        <dbReference type="Proteomes" id="UP000314986"/>
    </source>
</evidence>
<evidence type="ECO:0000313" key="9">
    <source>
        <dbReference type="Ensembl" id="ENSCMIP00000039926.1"/>
    </source>
</evidence>
<reference evidence="10" key="1">
    <citation type="journal article" date="2006" name="Science">
        <title>Ancient noncoding elements conserved in the human genome.</title>
        <authorList>
            <person name="Venkatesh B."/>
            <person name="Kirkness E.F."/>
            <person name="Loh Y.H."/>
            <person name="Halpern A.L."/>
            <person name="Lee A.P."/>
            <person name="Johnson J."/>
            <person name="Dandona N."/>
            <person name="Viswanathan L.D."/>
            <person name="Tay A."/>
            <person name="Venter J.C."/>
            <person name="Strausberg R.L."/>
            <person name="Brenner S."/>
        </authorList>
    </citation>
    <scope>NUCLEOTIDE SEQUENCE [LARGE SCALE GENOMIC DNA]</scope>
</reference>
<dbReference type="GeneTree" id="ENSGT00730000111274"/>
<evidence type="ECO:0000256" key="6">
    <source>
        <dbReference type="ARBA" id="ARBA00023170"/>
    </source>
</evidence>
<comment type="similarity">
    <text evidence="2">Belongs to the GDNFR family.</text>
</comment>
<dbReference type="GO" id="GO:0038023">
    <property type="term" value="F:signaling receptor activity"/>
    <property type="evidence" value="ECO:0007669"/>
    <property type="project" value="InterPro"/>
</dbReference>
<dbReference type="GO" id="GO:0007399">
    <property type="term" value="P:nervous system development"/>
    <property type="evidence" value="ECO:0007669"/>
    <property type="project" value="TreeGrafter"/>
</dbReference>
<protein>
    <submittedName>
        <fullName evidence="9">GDNF family receptor alpha like</fullName>
    </submittedName>
</protein>
<dbReference type="PANTHER" id="PTHR10269">
    <property type="entry name" value="GDNF RECEPTOR ALPHA"/>
    <property type="match status" value="1"/>
</dbReference>
<evidence type="ECO:0000256" key="7">
    <source>
        <dbReference type="ARBA" id="ARBA00023180"/>
    </source>
</evidence>
<reference evidence="9" key="5">
    <citation type="submission" date="2025-09" db="UniProtKB">
        <authorList>
            <consortium name="Ensembl"/>
        </authorList>
    </citation>
    <scope>IDENTIFICATION</scope>
</reference>
<dbReference type="GO" id="GO:0009897">
    <property type="term" value="C:external side of plasma membrane"/>
    <property type="evidence" value="ECO:0007669"/>
    <property type="project" value="TreeGrafter"/>
</dbReference>
<dbReference type="Pfam" id="PF02351">
    <property type="entry name" value="GDNF"/>
    <property type="match status" value="2"/>
</dbReference>
<dbReference type="GO" id="GO:0043235">
    <property type="term" value="C:receptor complex"/>
    <property type="evidence" value="ECO:0007669"/>
    <property type="project" value="TreeGrafter"/>
</dbReference>
<dbReference type="PANTHER" id="PTHR10269:SF1">
    <property type="entry name" value="GDNF FAMILY RECEPTOR ALPHA-LIKE"/>
    <property type="match status" value="1"/>
</dbReference>
<evidence type="ECO:0000259" key="8">
    <source>
        <dbReference type="SMART" id="SM00907"/>
    </source>
</evidence>
<evidence type="ECO:0000256" key="1">
    <source>
        <dbReference type="ARBA" id="ARBA00004236"/>
    </source>
</evidence>
<evidence type="ECO:0000256" key="3">
    <source>
        <dbReference type="ARBA" id="ARBA00022475"/>
    </source>
</evidence>
<organism evidence="9 10">
    <name type="scientific">Callorhinchus milii</name>
    <name type="common">Ghost shark</name>
    <dbReference type="NCBI Taxonomy" id="7868"/>
    <lineage>
        <taxon>Eukaryota</taxon>
        <taxon>Metazoa</taxon>
        <taxon>Chordata</taxon>
        <taxon>Craniata</taxon>
        <taxon>Vertebrata</taxon>
        <taxon>Chondrichthyes</taxon>
        <taxon>Holocephali</taxon>
        <taxon>Chimaeriformes</taxon>
        <taxon>Callorhinchidae</taxon>
        <taxon>Callorhinchus</taxon>
    </lineage>
</organism>
<dbReference type="OMA" id="NVIHSCR"/>
<dbReference type="InterPro" id="IPR037193">
    <property type="entry name" value="GDNF_alpha"/>
</dbReference>
<dbReference type="GO" id="GO:0007169">
    <property type="term" value="P:cell surface receptor protein tyrosine kinase signaling pathway"/>
    <property type="evidence" value="ECO:0007669"/>
    <property type="project" value="UniProtKB-ARBA"/>
</dbReference>
<keyword evidence="10" id="KW-1185">Reference proteome</keyword>